<evidence type="ECO:0000313" key="3">
    <source>
        <dbReference type="Proteomes" id="UP000277204"/>
    </source>
</evidence>
<feature type="compositionally biased region" description="Basic and acidic residues" evidence="1">
    <location>
        <begin position="40"/>
        <end position="49"/>
    </location>
</feature>
<sequence length="82" mass="10003">MWQEFLVLNKYHLYEQISMETMKKAQKWKNKRTGVKNNRTRTEKVKEQSEYTEAYKQMKKSTRADIHKYMEEPSKLAEKAAR</sequence>
<dbReference type="EMBL" id="UZAI01019997">
    <property type="protein sequence ID" value="VDP49061.1"/>
    <property type="molecule type" value="Genomic_DNA"/>
</dbReference>
<accession>A0A183N6F2</accession>
<evidence type="ECO:0000256" key="1">
    <source>
        <dbReference type="SAM" id="MobiDB-lite"/>
    </source>
</evidence>
<evidence type="ECO:0000313" key="2">
    <source>
        <dbReference type="EMBL" id="VDP49061.1"/>
    </source>
</evidence>
<name>A0A183N6F2_9TREM</name>
<gene>
    <name evidence="2" type="ORF">SMRZ_LOCUS23876</name>
</gene>
<feature type="region of interest" description="Disordered" evidence="1">
    <location>
        <begin position="29"/>
        <end position="49"/>
    </location>
</feature>
<reference evidence="2 3" key="1">
    <citation type="submission" date="2018-11" db="EMBL/GenBank/DDBJ databases">
        <authorList>
            <consortium name="Pathogen Informatics"/>
        </authorList>
    </citation>
    <scope>NUCLEOTIDE SEQUENCE [LARGE SCALE GENOMIC DNA]</scope>
    <source>
        <strain evidence="2 3">Zambia</strain>
    </source>
</reference>
<organism evidence="2 3">
    <name type="scientific">Schistosoma margrebowiei</name>
    <dbReference type="NCBI Taxonomy" id="48269"/>
    <lineage>
        <taxon>Eukaryota</taxon>
        <taxon>Metazoa</taxon>
        <taxon>Spiralia</taxon>
        <taxon>Lophotrochozoa</taxon>
        <taxon>Platyhelminthes</taxon>
        <taxon>Trematoda</taxon>
        <taxon>Digenea</taxon>
        <taxon>Strigeidida</taxon>
        <taxon>Schistosomatoidea</taxon>
        <taxon>Schistosomatidae</taxon>
        <taxon>Schistosoma</taxon>
    </lineage>
</organism>
<protein>
    <submittedName>
        <fullName evidence="2">Uncharacterized protein</fullName>
    </submittedName>
</protein>
<dbReference type="Proteomes" id="UP000277204">
    <property type="component" value="Unassembled WGS sequence"/>
</dbReference>
<keyword evidence="3" id="KW-1185">Reference proteome</keyword>
<dbReference type="AlphaFoldDB" id="A0A183N6F2"/>
<proteinExistence type="predicted"/>